<gene>
    <name evidence="2" type="ORF">NQT62_11445</name>
</gene>
<dbReference type="InterPro" id="IPR029058">
    <property type="entry name" value="AB_hydrolase_fold"/>
</dbReference>
<evidence type="ECO:0000259" key="1">
    <source>
        <dbReference type="Pfam" id="PF00561"/>
    </source>
</evidence>
<protein>
    <submittedName>
        <fullName evidence="2">Alpha/beta hydrolase</fullName>
    </submittedName>
</protein>
<dbReference type="Proteomes" id="UP001204142">
    <property type="component" value="Unassembled WGS sequence"/>
</dbReference>
<organism evidence="2 3">
    <name type="scientific">Limnobacter humi</name>
    <dbReference type="NCBI Taxonomy" id="1778671"/>
    <lineage>
        <taxon>Bacteria</taxon>
        <taxon>Pseudomonadati</taxon>
        <taxon>Pseudomonadota</taxon>
        <taxon>Betaproteobacteria</taxon>
        <taxon>Burkholderiales</taxon>
        <taxon>Burkholderiaceae</taxon>
        <taxon>Limnobacter</taxon>
    </lineage>
</organism>
<proteinExistence type="predicted"/>
<dbReference type="InterPro" id="IPR000073">
    <property type="entry name" value="AB_hydrolase_1"/>
</dbReference>
<dbReference type="PANTHER" id="PTHR43798:SF33">
    <property type="entry name" value="HYDROLASE, PUTATIVE (AFU_ORTHOLOGUE AFUA_2G14860)-RELATED"/>
    <property type="match status" value="1"/>
</dbReference>
<dbReference type="PANTHER" id="PTHR43798">
    <property type="entry name" value="MONOACYLGLYCEROL LIPASE"/>
    <property type="match status" value="1"/>
</dbReference>
<dbReference type="SUPFAM" id="SSF53474">
    <property type="entry name" value="alpha/beta-Hydrolases"/>
    <property type="match status" value="1"/>
</dbReference>
<comment type="caution">
    <text evidence="2">The sequence shown here is derived from an EMBL/GenBank/DDBJ whole genome shotgun (WGS) entry which is preliminary data.</text>
</comment>
<dbReference type="Pfam" id="PF00561">
    <property type="entry name" value="Abhydrolase_1"/>
    <property type="match status" value="1"/>
</dbReference>
<sequence length="289" mass="32808">MTLQDWRTTGKRLSWREFSIFYQDSATQDSIASTKPVLLMVHGFPTSSVDFQPVWSPLAAHYRLLAFDMLGYGCSDKPADWQYSIFQQADIAEALMASLGLRQATLLTHDVGDTVGQELLARHNEGRLSFEIRQLVLLNGGLFPETHRPLLIQRLLLSPLGPLLSRFTSKGKFRESLRNVCSPALKEQDIDDAWEQMTFNGGNRRFHQLIRYMQERRDNRSRWVSALQQAKCPLAVVDGVEDPISGGHMVDRFEELVPGHPTVRLVGLGHYPHLENPARFLEAVLSVLR</sequence>
<evidence type="ECO:0000313" key="3">
    <source>
        <dbReference type="Proteomes" id="UP001204142"/>
    </source>
</evidence>
<name>A0ABT1WHP5_9BURK</name>
<evidence type="ECO:0000313" key="2">
    <source>
        <dbReference type="EMBL" id="MCQ8897048.1"/>
    </source>
</evidence>
<keyword evidence="2" id="KW-0378">Hydrolase</keyword>
<accession>A0ABT1WHP5</accession>
<feature type="domain" description="AB hydrolase-1" evidence="1">
    <location>
        <begin position="36"/>
        <end position="277"/>
    </location>
</feature>
<dbReference type="RefSeq" id="WP_256764835.1">
    <property type="nucleotide sequence ID" value="NZ_JANIGO010000003.1"/>
</dbReference>
<dbReference type="InterPro" id="IPR050266">
    <property type="entry name" value="AB_hydrolase_sf"/>
</dbReference>
<dbReference type="Gene3D" id="3.40.50.1820">
    <property type="entry name" value="alpha/beta hydrolase"/>
    <property type="match status" value="1"/>
</dbReference>
<keyword evidence="3" id="KW-1185">Reference proteome</keyword>
<reference evidence="2 3" key="1">
    <citation type="submission" date="2022-07" db="EMBL/GenBank/DDBJ databases">
        <authorList>
            <person name="Xamxidin M."/>
            <person name="Wu M."/>
        </authorList>
    </citation>
    <scope>NUCLEOTIDE SEQUENCE [LARGE SCALE GENOMIC DNA]</scope>
    <source>
        <strain evidence="2 3">NBRC 111650</strain>
    </source>
</reference>
<dbReference type="GO" id="GO:0016787">
    <property type="term" value="F:hydrolase activity"/>
    <property type="evidence" value="ECO:0007669"/>
    <property type="project" value="UniProtKB-KW"/>
</dbReference>
<dbReference type="EMBL" id="JANIGO010000003">
    <property type="protein sequence ID" value="MCQ8897048.1"/>
    <property type="molecule type" value="Genomic_DNA"/>
</dbReference>